<evidence type="ECO:0000313" key="3">
    <source>
        <dbReference type="Proteomes" id="UP001501600"/>
    </source>
</evidence>
<reference evidence="3" key="1">
    <citation type="journal article" date="2019" name="Int. J. Syst. Evol. Microbiol.">
        <title>The Global Catalogue of Microorganisms (GCM) 10K type strain sequencing project: providing services to taxonomists for standard genome sequencing and annotation.</title>
        <authorList>
            <consortium name="The Broad Institute Genomics Platform"/>
            <consortium name="The Broad Institute Genome Sequencing Center for Infectious Disease"/>
            <person name="Wu L."/>
            <person name="Ma J."/>
        </authorList>
    </citation>
    <scope>NUCLEOTIDE SEQUENCE [LARGE SCALE GENOMIC DNA]</scope>
    <source>
        <strain evidence="3">JCM 18720</strain>
    </source>
</reference>
<comment type="caution">
    <text evidence="2">The sequence shown here is derived from an EMBL/GenBank/DDBJ whole genome shotgun (WGS) entry which is preliminary data.</text>
</comment>
<dbReference type="RefSeq" id="WP_345316150.1">
    <property type="nucleotide sequence ID" value="NZ_BAABLF010000006.1"/>
</dbReference>
<evidence type="ECO:0000313" key="2">
    <source>
        <dbReference type="EMBL" id="GAA5189540.1"/>
    </source>
</evidence>
<gene>
    <name evidence="2" type="ORF">GCM10025772_12160</name>
</gene>
<dbReference type="EMBL" id="BAABLF010000006">
    <property type="protein sequence ID" value="GAA5189540.1"/>
    <property type="molecule type" value="Genomic_DNA"/>
</dbReference>
<evidence type="ECO:0000256" key="1">
    <source>
        <dbReference type="SAM" id="Phobius"/>
    </source>
</evidence>
<keyword evidence="3" id="KW-1185">Reference proteome</keyword>
<evidence type="ECO:0008006" key="4">
    <source>
        <dbReference type="Google" id="ProtNLM"/>
    </source>
</evidence>
<feature type="transmembrane region" description="Helical" evidence="1">
    <location>
        <begin position="15"/>
        <end position="34"/>
    </location>
</feature>
<sequence>MSNKRGALTTKDKQGVVIIIITSIVLIILLAFYVKAISSPERAFDKVTMCNDKMHRQNHNVIVIDVSDPLSPHQKRYLPAKVLDIVDDAARNDRFTVFVLDKSVTGLSKPIADVCKPKSPDDVNILTENERFLTKNFQEKFLFPMNEAIAELVEGKDMEVSPIYESISDLKSLNILDKSADKRTVFIISDMLQNTPFASVYSKGEKAIDDLPKFSLESTDVYVFWLDRDQDKKYQTKGLAESWAKYLDAVANLREIERVRY</sequence>
<keyword evidence="1" id="KW-0472">Membrane</keyword>
<accession>A0ABP9S203</accession>
<name>A0ABP9S203_9GAMM</name>
<keyword evidence="1" id="KW-0812">Transmembrane</keyword>
<keyword evidence="1" id="KW-1133">Transmembrane helix</keyword>
<dbReference type="Proteomes" id="UP001501600">
    <property type="component" value="Unassembled WGS sequence"/>
</dbReference>
<organism evidence="2 3">
    <name type="scientific">Ferrimonas gelatinilytica</name>
    <dbReference type="NCBI Taxonomy" id="1255257"/>
    <lineage>
        <taxon>Bacteria</taxon>
        <taxon>Pseudomonadati</taxon>
        <taxon>Pseudomonadota</taxon>
        <taxon>Gammaproteobacteria</taxon>
        <taxon>Alteromonadales</taxon>
        <taxon>Ferrimonadaceae</taxon>
        <taxon>Ferrimonas</taxon>
    </lineage>
</organism>
<proteinExistence type="predicted"/>
<protein>
    <recommendedName>
        <fullName evidence="4">CHASE2 domain-containing protein</fullName>
    </recommendedName>
</protein>